<dbReference type="InterPro" id="IPR058913">
    <property type="entry name" value="Integrase_dom_put"/>
</dbReference>
<dbReference type="Proteomes" id="UP001498398">
    <property type="component" value="Unassembled WGS sequence"/>
</dbReference>
<evidence type="ECO:0000313" key="4">
    <source>
        <dbReference type="Proteomes" id="UP001498398"/>
    </source>
</evidence>
<feature type="compositionally biased region" description="Acidic residues" evidence="1">
    <location>
        <begin position="269"/>
        <end position="282"/>
    </location>
</feature>
<feature type="domain" description="Integrase core" evidence="2">
    <location>
        <begin position="10"/>
        <end position="157"/>
    </location>
</feature>
<comment type="caution">
    <text evidence="3">The sequence shown here is derived from an EMBL/GenBank/DDBJ whole genome shotgun (WGS) entry which is preliminary data.</text>
</comment>
<dbReference type="PANTHER" id="PTHR46791">
    <property type="entry name" value="EXPRESSED PROTEIN"/>
    <property type="match status" value="1"/>
</dbReference>
<sequence>MAVWMDIRGRASNNNRASTVLKMFWQAVRKYGWPSRLRGDYGGENRDVSIVMILHRGANCASFIWGSSTHNTRIERLWVEVGTQFVRAWRAFFFCLERRHYLDRSNPHHLWLLHFLFLDAINFDCQEFQKDWNAHPISGAGHDQSPNDLYFLGKLQHGIYKDDCEGLDPDEIAQNYGAHGTQSQRRSYQTGAGHPIDEEDSDSDDSDFDSNGSEWHGIHTSDGSEDEWQGIPNSMAEGSDGSMENTSEDGWAGIQSESEDNQAGAWGDTDSDQSEDTSEDEWSGIKSNSTSKQGDMLEDEWARKQGFYEAVDTPRATNPFDHEQFMAFVDALKIFRIQNGIPKGYGISPDEWDGGEYPAFETIPMGRRSTKELRIALPDQIWRPRAELWTQGLYFMEKLLDV</sequence>
<dbReference type="Pfam" id="PF24764">
    <property type="entry name" value="rva_4"/>
    <property type="match status" value="1"/>
</dbReference>
<dbReference type="EMBL" id="JBANRG010000001">
    <property type="protein sequence ID" value="KAK7471987.1"/>
    <property type="molecule type" value="Genomic_DNA"/>
</dbReference>
<reference evidence="3 4" key="1">
    <citation type="submission" date="2024-01" db="EMBL/GenBank/DDBJ databases">
        <title>A draft genome for the cacao thread blight pathogen Marasmiellus scandens.</title>
        <authorList>
            <person name="Baruah I.K."/>
            <person name="Leung J."/>
            <person name="Bukari Y."/>
            <person name="Amoako-Attah I."/>
            <person name="Meinhardt L.W."/>
            <person name="Bailey B.A."/>
            <person name="Cohen S.P."/>
        </authorList>
    </citation>
    <scope>NUCLEOTIDE SEQUENCE [LARGE SCALE GENOMIC DNA]</scope>
    <source>
        <strain evidence="3 4">GH-19</strain>
    </source>
</reference>
<proteinExistence type="predicted"/>
<gene>
    <name evidence="3" type="ORF">VKT23_000095</name>
</gene>
<protein>
    <recommendedName>
        <fullName evidence="2">Integrase core domain-containing protein</fullName>
    </recommendedName>
</protein>
<evidence type="ECO:0000256" key="1">
    <source>
        <dbReference type="SAM" id="MobiDB-lite"/>
    </source>
</evidence>
<organism evidence="3 4">
    <name type="scientific">Marasmiellus scandens</name>
    <dbReference type="NCBI Taxonomy" id="2682957"/>
    <lineage>
        <taxon>Eukaryota</taxon>
        <taxon>Fungi</taxon>
        <taxon>Dikarya</taxon>
        <taxon>Basidiomycota</taxon>
        <taxon>Agaricomycotina</taxon>
        <taxon>Agaricomycetes</taxon>
        <taxon>Agaricomycetidae</taxon>
        <taxon>Agaricales</taxon>
        <taxon>Marasmiineae</taxon>
        <taxon>Omphalotaceae</taxon>
        <taxon>Marasmiellus</taxon>
    </lineage>
</organism>
<feature type="region of interest" description="Disordered" evidence="1">
    <location>
        <begin position="171"/>
        <end position="296"/>
    </location>
</feature>
<accession>A0ABR1K483</accession>
<evidence type="ECO:0000259" key="2">
    <source>
        <dbReference type="Pfam" id="PF24764"/>
    </source>
</evidence>
<dbReference type="PANTHER" id="PTHR46791:SF5">
    <property type="entry name" value="CLR5 DOMAIN-CONTAINING PROTEIN-RELATED"/>
    <property type="match status" value="1"/>
</dbReference>
<evidence type="ECO:0000313" key="3">
    <source>
        <dbReference type="EMBL" id="KAK7471987.1"/>
    </source>
</evidence>
<feature type="compositionally biased region" description="Acidic residues" evidence="1">
    <location>
        <begin position="197"/>
        <end position="208"/>
    </location>
</feature>
<feature type="compositionally biased region" description="Polar residues" evidence="1">
    <location>
        <begin position="180"/>
        <end position="190"/>
    </location>
</feature>
<name>A0ABR1K483_9AGAR</name>
<keyword evidence="4" id="KW-1185">Reference proteome</keyword>